<dbReference type="PATRIC" id="fig|1127483.3.peg.8280"/>
<evidence type="ECO:0000259" key="5">
    <source>
        <dbReference type="PROSITE" id="PS50931"/>
    </source>
</evidence>
<comment type="caution">
    <text evidence="6">The sequence shown here is derived from an EMBL/GenBank/DDBJ whole genome shotgun (WGS) entry which is preliminary data.</text>
</comment>
<dbReference type="InterPro" id="IPR050389">
    <property type="entry name" value="LysR-type_TF"/>
</dbReference>
<proteinExistence type="inferred from homology"/>
<evidence type="ECO:0000256" key="4">
    <source>
        <dbReference type="ARBA" id="ARBA00023163"/>
    </source>
</evidence>
<evidence type="ECO:0000313" key="6">
    <source>
        <dbReference type="EMBL" id="EHP37626.1"/>
    </source>
</evidence>
<dbReference type="PRINTS" id="PR00039">
    <property type="entry name" value="HTHLYSR"/>
</dbReference>
<keyword evidence="3" id="KW-0238">DNA-binding</keyword>
<reference evidence="6 7" key="1">
    <citation type="journal article" date="2012" name="J. Bacteriol.">
        <title>De Novo Genome Project of Cupriavidus basilensis OR16.</title>
        <authorList>
            <person name="Cserhati M."/>
            <person name="Kriszt B."/>
            <person name="Szoboszlay S."/>
            <person name="Toth A."/>
            <person name="Szabo I."/>
            <person name="Tancsics A."/>
            <person name="Nagy I."/>
            <person name="Horvath B."/>
            <person name="Nagy I."/>
            <person name="Kukolya J."/>
        </authorList>
    </citation>
    <scope>NUCLEOTIDE SEQUENCE [LARGE SCALE GENOMIC DNA]</scope>
    <source>
        <strain evidence="6 7">OR16</strain>
    </source>
</reference>
<dbReference type="RefSeq" id="WP_006164718.1">
    <property type="nucleotide sequence ID" value="NZ_AHJE01000235.1"/>
</dbReference>
<feature type="domain" description="HTH lysR-type" evidence="5">
    <location>
        <begin position="11"/>
        <end position="68"/>
    </location>
</feature>
<dbReference type="CDD" id="cd08459">
    <property type="entry name" value="PBP2_DntR_NahR_LinR_like"/>
    <property type="match status" value="1"/>
</dbReference>
<dbReference type="InterPro" id="IPR000847">
    <property type="entry name" value="LysR_HTH_N"/>
</dbReference>
<protein>
    <submittedName>
        <fullName evidence="6">LysR family transcriptional regulator</fullName>
    </submittedName>
</protein>
<dbReference type="Gene3D" id="3.40.190.10">
    <property type="entry name" value="Periplasmic binding protein-like II"/>
    <property type="match status" value="2"/>
</dbReference>
<evidence type="ECO:0000256" key="3">
    <source>
        <dbReference type="ARBA" id="ARBA00023125"/>
    </source>
</evidence>
<evidence type="ECO:0000313" key="7">
    <source>
        <dbReference type="Proteomes" id="UP000005808"/>
    </source>
</evidence>
<dbReference type="Pfam" id="PF00126">
    <property type="entry name" value="HTH_1"/>
    <property type="match status" value="1"/>
</dbReference>
<dbReference type="PANTHER" id="PTHR30118">
    <property type="entry name" value="HTH-TYPE TRANSCRIPTIONAL REGULATOR LEUO-RELATED"/>
    <property type="match status" value="1"/>
</dbReference>
<dbReference type="AlphaFoldDB" id="H1SIN3"/>
<dbReference type="Proteomes" id="UP000005808">
    <property type="component" value="Unassembled WGS sequence"/>
</dbReference>
<keyword evidence="4" id="KW-0804">Transcription</keyword>
<dbReference type="PANTHER" id="PTHR30118:SF15">
    <property type="entry name" value="TRANSCRIPTIONAL REGULATORY PROTEIN"/>
    <property type="match status" value="1"/>
</dbReference>
<comment type="similarity">
    <text evidence="1">Belongs to the LysR transcriptional regulatory family.</text>
</comment>
<dbReference type="Pfam" id="PF03466">
    <property type="entry name" value="LysR_substrate"/>
    <property type="match status" value="1"/>
</dbReference>
<dbReference type="InterPro" id="IPR036390">
    <property type="entry name" value="WH_DNA-bd_sf"/>
</dbReference>
<dbReference type="SUPFAM" id="SSF53850">
    <property type="entry name" value="Periplasmic binding protein-like II"/>
    <property type="match status" value="1"/>
</dbReference>
<dbReference type="InterPro" id="IPR005119">
    <property type="entry name" value="LysR_subst-bd"/>
</dbReference>
<keyword evidence="2" id="KW-0805">Transcription regulation</keyword>
<dbReference type="GO" id="GO:0003700">
    <property type="term" value="F:DNA-binding transcription factor activity"/>
    <property type="evidence" value="ECO:0007669"/>
    <property type="project" value="InterPro"/>
</dbReference>
<dbReference type="Gene3D" id="1.10.10.10">
    <property type="entry name" value="Winged helix-like DNA-binding domain superfamily/Winged helix DNA-binding domain"/>
    <property type="match status" value="1"/>
</dbReference>
<name>H1SIN3_9BURK</name>
<dbReference type="EMBL" id="AHJE01000235">
    <property type="protein sequence ID" value="EHP37626.1"/>
    <property type="molecule type" value="Genomic_DNA"/>
</dbReference>
<dbReference type="OrthoDB" id="5495633at2"/>
<organism evidence="6 7">
    <name type="scientific">Cupriavidus basilensis OR16</name>
    <dbReference type="NCBI Taxonomy" id="1127483"/>
    <lineage>
        <taxon>Bacteria</taxon>
        <taxon>Pseudomonadati</taxon>
        <taxon>Pseudomonadota</taxon>
        <taxon>Betaproteobacteria</taxon>
        <taxon>Burkholderiales</taxon>
        <taxon>Burkholderiaceae</taxon>
        <taxon>Cupriavidus</taxon>
    </lineage>
</organism>
<dbReference type="SUPFAM" id="SSF46785">
    <property type="entry name" value="Winged helix' DNA-binding domain"/>
    <property type="match status" value="1"/>
</dbReference>
<accession>H1SIN3</accession>
<dbReference type="PROSITE" id="PS50931">
    <property type="entry name" value="HTH_LYSR"/>
    <property type="match status" value="1"/>
</dbReference>
<evidence type="ECO:0000256" key="2">
    <source>
        <dbReference type="ARBA" id="ARBA00023015"/>
    </source>
</evidence>
<sequence length="316" mass="34552">MAKNAGFAASLDLRLLIVFDAVLRKRSLTQAGDSLGLSQPLMSQSLSKLRQYFGDPLFVRTTAGMSPTPRARELAPRIASVIQLMQEAVESPDQFDPAVSRRSFSFVATDFGAAFLLPRLLGHLAEHAPGIRVRAIAAPRHGVEEMLEEGEADLAMGSFAITRSPFYQRRLYASDYVCLARAGHPVARGGLSEQAYLNASHALVAPLPIGYEALERFLLDSIPAERFVVTLPNFLTVLTTLPSSDALFTVSRRAGVEVARLVGAQVLELPVKIPGFVVRQFWHERFHKDPANKWFRDLIHSLLADAGEGGDEACTA</sequence>
<dbReference type="InterPro" id="IPR036388">
    <property type="entry name" value="WH-like_DNA-bd_sf"/>
</dbReference>
<gene>
    <name evidence="6" type="ORF">OR16_41804</name>
</gene>
<evidence type="ECO:0000256" key="1">
    <source>
        <dbReference type="ARBA" id="ARBA00009437"/>
    </source>
</evidence>
<dbReference type="GO" id="GO:0003677">
    <property type="term" value="F:DNA binding"/>
    <property type="evidence" value="ECO:0007669"/>
    <property type="project" value="UniProtKB-KW"/>
</dbReference>